<comment type="caution">
    <text evidence="4">The sequence shown here is derived from an EMBL/GenBank/DDBJ whole genome shotgun (WGS) entry which is preliminary data.</text>
</comment>
<name>A0AAP4BU80_9CORY</name>
<protein>
    <submittedName>
        <fullName evidence="4">Metal-sensitive transcriptional regulator</fullName>
    </submittedName>
</protein>
<dbReference type="CDD" id="cd10148">
    <property type="entry name" value="CsoR-like_DUF156"/>
    <property type="match status" value="1"/>
</dbReference>
<dbReference type="PANTHER" id="PTHR33677:SF3">
    <property type="entry name" value="COPPER-SENSING TRANSCRIPTIONAL REPRESSOR RICR"/>
    <property type="match status" value="1"/>
</dbReference>
<evidence type="ECO:0000256" key="1">
    <source>
        <dbReference type="ARBA" id="ARBA00005428"/>
    </source>
</evidence>
<dbReference type="InterPro" id="IPR003735">
    <property type="entry name" value="Metal_Tscrpt_repr"/>
</dbReference>
<dbReference type="AlphaFoldDB" id="A0AAP4BU80"/>
<dbReference type="GO" id="GO:0003677">
    <property type="term" value="F:DNA binding"/>
    <property type="evidence" value="ECO:0007669"/>
    <property type="project" value="InterPro"/>
</dbReference>
<dbReference type="Proteomes" id="UP001226160">
    <property type="component" value="Unassembled WGS sequence"/>
</dbReference>
<reference evidence="4" key="1">
    <citation type="submission" date="2023-05" db="EMBL/GenBank/DDBJ databases">
        <title>Metabolic capabilities are highly conserved among human nasal-associated Corynebacterium species in pangenomic analyses.</title>
        <authorList>
            <person name="Tran T.H."/>
            <person name="Roberts A.Q."/>
            <person name="Escapa I.F."/>
            <person name="Gao W."/>
            <person name="Conlan S."/>
            <person name="Kong H."/>
            <person name="Segre J.A."/>
            <person name="Kelly M.S."/>
            <person name="Lemon K.P."/>
        </authorList>
    </citation>
    <scope>NUCLEOTIDE SEQUENCE</scope>
    <source>
        <strain evidence="4">KPL2654</strain>
    </source>
</reference>
<dbReference type="EMBL" id="JASNVP010000005">
    <property type="protein sequence ID" value="MDK4326053.1"/>
    <property type="molecule type" value="Genomic_DNA"/>
</dbReference>
<evidence type="ECO:0000313" key="5">
    <source>
        <dbReference type="Proteomes" id="UP001226160"/>
    </source>
</evidence>
<evidence type="ECO:0000256" key="3">
    <source>
        <dbReference type="SAM" id="MobiDB-lite"/>
    </source>
</evidence>
<dbReference type="GO" id="GO:0045892">
    <property type="term" value="P:negative regulation of DNA-templated transcription"/>
    <property type="evidence" value="ECO:0007669"/>
    <property type="project" value="UniProtKB-ARBA"/>
</dbReference>
<proteinExistence type="inferred from homology"/>
<feature type="compositionally biased region" description="Basic and acidic residues" evidence="3">
    <location>
        <begin position="31"/>
        <end position="51"/>
    </location>
</feature>
<accession>A0AAP4BU80</accession>
<dbReference type="RefSeq" id="WP_284589661.1">
    <property type="nucleotide sequence ID" value="NZ_JAKRDM010000002.1"/>
</dbReference>
<evidence type="ECO:0000313" key="4">
    <source>
        <dbReference type="EMBL" id="MDK4326053.1"/>
    </source>
</evidence>
<dbReference type="PANTHER" id="PTHR33677">
    <property type="entry name" value="TRANSCRIPTIONAL REPRESSOR FRMR-RELATED"/>
    <property type="match status" value="1"/>
</dbReference>
<sequence length="138" mass="15430">MSAADTPQELAQTMDTQTTDAQPTDTQNMQRRTEQDDDHCPCTHHEHGYSADKSRYLSRLRRVEGQTRGIQRMIDEDQYCIDIITQISAITSALENISLDLLNDHIHSCVADAATQSGPQAEATLDEAMKAIRKIVKS</sequence>
<evidence type="ECO:0000256" key="2">
    <source>
        <dbReference type="ARBA" id="ARBA00023008"/>
    </source>
</evidence>
<gene>
    <name evidence="4" type="ORF">QPX54_05920</name>
</gene>
<feature type="region of interest" description="Disordered" evidence="3">
    <location>
        <begin position="1"/>
        <end position="51"/>
    </location>
</feature>
<comment type="similarity">
    <text evidence="1">Belongs to the CsoR family.</text>
</comment>
<organism evidence="4 5">
    <name type="scientific">Corynebacterium propinquum</name>
    <dbReference type="NCBI Taxonomy" id="43769"/>
    <lineage>
        <taxon>Bacteria</taxon>
        <taxon>Bacillati</taxon>
        <taxon>Actinomycetota</taxon>
        <taxon>Actinomycetes</taxon>
        <taxon>Mycobacteriales</taxon>
        <taxon>Corynebacteriaceae</taxon>
        <taxon>Corynebacterium</taxon>
    </lineage>
</organism>
<keyword evidence="2" id="KW-0186">Copper</keyword>
<dbReference type="Pfam" id="PF02583">
    <property type="entry name" value="Trns_repr_metal"/>
    <property type="match status" value="1"/>
</dbReference>
<dbReference type="InterPro" id="IPR038390">
    <property type="entry name" value="Metal_Tscrpt_repr_sf"/>
</dbReference>
<feature type="compositionally biased region" description="Low complexity" evidence="3">
    <location>
        <begin position="12"/>
        <end position="27"/>
    </location>
</feature>
<dbReference type="GO" id="GO:0046872">
    <property type="term" value="F:metal ion binding"/>
    <property type="evidence" value="ECO:0007669"/>
    <property type="project" value="InterPro"/>
</dbReference>
<dbReference type="Gene3D" id="1.20.58.1000">
    <property type="entry name" value="Metal-sensitive repressor, helix protomer"/>
    <property type="match status" value="1"/>
</dbReference>